<dbReference type="OrthoDB" id="3552888at2759"/>
<accession>A0A2A9PNP4</accession>
<evidence type="ECO:0000313" key="3">
    <source>
        <dbReference type="Proteomes" id="UP000037136"/>
    </source>
</evidence>
<gene>
    <name evidence="2" type="ORF">XA68_13394</name>
</gene>
<dbReference type="EMBL" id="LAZP02000027">
    <property type="protein sequence ID" value="PFH62492.1"/>
    <property type="molecule type" value="Genomic_DNA"/>
</dbReference>
<dbReference type="PANTHER" id="PTHR35605:SF1">
    <property type="entry name" value="ECP2 EFFECTOR PROTEIN DOMAIN-CONTAINING PROTEIN-RELATED"/>
    <property type="match status" value="1"/>
</dbReference>
<dbReference type="PANTHER" id="PTHR35605">
    <property type="entry name" value="ECP2 EFFECTOR PROTEIN DOMAIN-CONTAINING PROTEIN-RELATED"/>
    <property type="match status" value="1"/>
</dbReference>
<organism evidence="2 3">
    <name type="scientific">Ophiocordyceps unilateralis</name>
    <name type="common">Zombie-ant fungus</name>
    <name type="synonym">Torrubia unilateralis</name>
    <dbReference type="NCBI Taxonomy" id="268505"/>
    <lineage>
        <taxon>Eukaryota</taxon>
        <taxon>Fungi</taxon>
        <taxon>Dikarya</taxon>
        <taxon>Ascomycota</taxon>
        <taxon>Pezizomycotina</taxon>
        <taxon>Sordariomycetes</taxon>
        <taxon>Hypocreomycetidae</taxon>
        <taxon>Hypocreales</taxon>
        <taxon>Ophiocordycipitaceae</taxon>
        <taxon>Ophiocordyceps</taxon>
    </lineage>
</organism>
<sequence>MRLSLLIPGLLLAEGAYSLHLAKSKPQNRTVQVPPPETPRGHSPWTIYDTKGSHPHLFRNSTVHHAHKRMHRVDPDLRAPGSAAEPLTRYAKRRDSGIVCEQQELGSLSVIQEGIGYLASLPGHPSISTGPDACDRVSCSWNAAIWLCNDNPTSLTLSNWRDVARSAQRIINHCRQPGSPRVAGHGLEPNGWRTVIGFTNC</sequence>
<comment type="caution">
    <text evidence="2">The sequence shown here is derived from an EMBL/GenBank/DDBJ whole genome shotgun (WGS) entry which is preliminary data.</text>
</comment>
<feature type="chain" id="PRO_5012586354" description="SCP domain-containing protein" evidence="1">
    <location>
        <begin position="19"/>
        <end position="201"/>
    </location>
</feature>
<reference evidence="2 3" key="2">
    <citation type="journal article" date="2017" name="Sci. Rep.">
        <title>Ant-infecting Ophiocordyceps genomes reveal a high diversity of potential behavioral manipulation genes and a possible major role for enterotoxins.</title>
        <authorList>
            <person name="de Bekker C."/>
            <person name="Ohm R.A."/>
            <person name="Evans H.C."/>
            <person name="Brachmann A."/>
            <person name="Hughes D.P."/>
        </authorList>
    </citation>
    <scope>NUCLEOTIDE SEQUENCE [LARGE SCALE GENOMIC DNA]</scope>
    <source>
        <strain evidence="2 3">SC16a</strain>
    </source>
</reference>
<reference evidence="2 3" key="1">
    <citation type="journal article" date="2015" name="BMC Genomics">
        <title>Gene expression during zombie ant biting behavior reflects the complexity underlying fungal parasitic behavioral manipulation.</title>
        <authorList>
            <person name="de Bekker C."/>
            <person name="Ohm R.A."/>
            <person name="Loreto R.G."/>
            <person name="Sebastian A."/>
            <person name="Albert I."/>
            <person name="Merrow M."/>
            <person name="Brachmann A."/>
            <person name="Hughes D.P."/>
        </authorList>
    </citation>
    <scope>NUCLEOTIDE SEQUENCE [LARGE SCALE GENOMIC DNA]</scope>
    <source>
        <strain evidence="2 3">SC16a</strain>
    </source>
</reference>
<name>A0A2A9PNP4_OPHUN</name>
<evidence type="ECO:0000256" key="1">
    <source>
        <dbReference type="SAM" id="SignalP"/>
    </source>
</evidence>
<dbReference type="Proteomes" id="UP000037136">
    <property type="component" value="Unassembled WGS sequence"/>
</dbReference>
<evidence type="ECO:0000313" key="2">
    <source>
        <dbReference type="EMBL" id="PFH62492.1"/>
    </source>
</evidence>
<dbReference type="AlphaFoldDB" id="A0A2A9PNP4"/>
<evidence type="ECO:0008006" key="4">
    <source>
        <dbReference type="Google" id="ProtNLM"/>
    </source>
</evidence>
<feature type="signal peptide" evidence="1">
    <location>
        <begin position="1"/>
        <end position="18"/>
    </location>
</feature>
<keyword evidence="3" id="KW-1185">Reference proteome</keyword>
<keyword evidence="1" id="KW-0732">Signal</keyword>
<proteinExistence type="predicted"/>
<protein>
    <recommendedName>
        <fullName evidence="4">SCP domain-containing protein</fullName>
    </recommendedName>
</protein>